<dbReference type="Proteomes" id="UP000293172">
    <property type="component" value="Unassembled WGS sequence"/>
</dbReference>
<evidence type="ECO:0000259" key="2">
    <source>
        <dbReference type="Pfam" id="PF01548"/>
    </source>
</evidence>
<evidence type="ECO:0000256" key="1">
    <source>
        <dbReference type="SAM" id="Coils"/>
    </source>
</evidence>
<evidence type="ECO:0000313" key="4">
    <source>
        <dbReference type="EMBL" id="TBU87768.1"/>
    </source>
</evidence>
<feature type="domain" description="Transposase IS110-like N-terminal" evidence="2">
    <location>
        <begin position="5"/>
        <end position="153"/>
    </location>
</feature>
<comment type="caution">
    <text evidence="4">The sequence shown here is derived from an EMBL/GenBank/DDBJ whole genome shotgun (WGS) entry which is preliminary data.</text>
</comment>
<dbReference type="OrthoDB" id="9795150at2"/>
<dbReference type="InterPro" id="IPR003346">
    <property type="entry name" value="Transposase_20"/>
</dbReference>
<proteinExistence type="predicted"/>
<gene>
    <name evidence="4" type="ORF">DNK44_19570</name>
</gene>
<dbReference type="EMBL" id="QJUL01000035">
    <property type="protein sequence ID" value="TBU87768.1"/>
    <property type="molecule type" value="Genomic_DNA"/>
</dbReference>
<dbReference type="AlphaFoldDB" id="A0A4Q9QXU8"/>
<evidence type="ECO:0000259" key="3">
    <source>
        <dbReference type="Pfam" id="PF02371"/>
    </source>
</evidence>
<dbReference type="RefSeq" id="WP_131198816.1">
    <property type="nucleotide sequence ID" value="NZ_QJUL01000035.1"/>
</dbReference>
<dbReference type="Pfam" id="PF02371">
    <property type="entry name" value="Transposase_20"/>
    <property type="match status" value="1"/>
</dbReference>
<dbReference type="PANTHER" id="PTHR33055">
    <property type="entry name" value="TRANSPOSASE FOR INSERTION SEQUENCE ELEMENT IS1111A"/>
    <property type="match status" value="1"/>
</dbReference>
<keyword evidence="1" id="KW-0175">Coiled coil</keyword>
<dbReference type="PANTHER" id="PTHR33055:SF3">
    <property type="entry name" value="PUTATIVE TRANSPOSASE FOR IS117-RELATED"/>
    <property type="match status" value="1"/>
</dbReference>
<sequence>MSTVVGIDIAKHTFDIATLQANGKHRTKAKLANDPKGFEVLLQWLNEHAEAQAWIVMEATGIYHEALAEWLYERGYQICVLNPAQIAFYARSQLQRVKTDKVDAKLIADYGHRHQEELRAWKPEQPSIKRLKALTHRLKDLQELKQMEQNRLEVTSDAKVAASIQSVLRHIHQQIADTLEAIKQHFDDNDDLRGQRDLLKSIDGIADRTAALLLAELGDVQRFEGSRAVTAFAGLSPRLQESGKHKGHVRISRMGSALLRGGLYLPAVVSMSHNSAIRAMADRLRAKGKSGKQIVCAAMRKLLCIAYGVLKSGKPFNPELALAK</sequence>
<dbReference type="NCBIfam" id="NF033542">
    <property type="entry name" value="transpos_IS110"/>
    <property type="match status" value="1"/>
</dbReference>
<feature type="coiled-coil region" evidence="1">
    <location>
        <begin position="131"/>
        <end position="158"/>
    </location>
</feature>
<dbReference type="InterPro" id="IPR047650">
    <property type="entry name" value="Transpos_IS110"/>
</dbReference>
<accession>A0A4Q9QXU8</accession>
<dbReference type="InterPro" id="IPR002525">
    <property type="entry name" value="Transp_IS110-like_N"/>
</dbReference>
<protein>
    <submittedName>
        <fullName evidence="4">IS110 family transposase</fullName>
    </submittedName>
</protein>
<organism evidence="4 5">
    <name type="scientific">Phytopseudomonas dryadis</name>
    <dbReference type="NCBI Taxonomy" id="2487520"/>
    <lineage>
        <taxon>Bacteria</taxon>
        <taxon>Pseudomonadati</taxon>
        <taxon>Pseudomonadota</taxon>
        <taxon>Gammaproteobacteria</taxon>
        <taxon>Pseudomonadales</taxon>
        <taxon>Pseudomonadaceae</taxon>
        <taxon>Phytopseudomonas</taxon>
    </lineage>
</organism>
<reference evidence="4 5" key="1">
    <citation type="submission" date="2018-06" db="EMBL/GenBank/DDBJ databases">
        <title>Three novel Pseudomonas species isolated from symptomatic oak.</title>
        <authorList>
            <person name="Bueno-Gonzalez V."/>
            <person name="Brady C."/>
        </authorList>
    </citation>
    <scope>NUCLEOTIDE SEQUENCE [LARGE SCALE GENOMIC DNA]</scope>
    <source>
        <strain evidence="4 5">P6B</strain>
    </source>
</reference>
<evidence type="ECO:0000313" key="5">
    <source>
        <dbReference type="Proteomes" id="UP000293172"/>
    </source>
</evidence>
<feature type="domain" description="Transposase IS116/IS110/IS902 C-terminal" evidence="3">
    <location>
        <begin position="197"/>
        <end position="279"/>
    </location>
</feature>
<dbReference type="GO" id="GO:0003677">
    <property type="term" value="F:DNA binding"/>
    <property type="evidence" value="ECO:0007669"/>
    <property type="project" value="InterPro"/>
</dbReference>
<dbReference type="Pfam" id="PF01548">
    <property type="entry name" value="DEDD_Tnp_IS110"/>
    <property type="match status" value="1"/>
</dbReference>
<dbReference type="GO" id="GO:0004803">
    <property type="term" value="F:transposase activity"/>
    <property type="evidence" value="ECO:0007669"/>
    <property type="project" value="InterPro"/>
</dbReference>
<name>A0A4Q9QXU8_9GAMM</name>
<dbReference type="GO" id="GO:0006313">
    <property type="term" value="P:DNA transposition"/>
    <property type="evidence" value="ECO:0007669"/>
    <property type="project" value="InterPro"/>
</dbReference>